<dbReference type="Proteomes" id="UP000800093">
    <property type="component" value="Unassembled WGS sequence"/>
</dbReference>
<dbReference type="OrthoDB" id="3796306at2759"/>
<evidence type="ECO:0000313" key="1">
    <source>
        <dbReference type="EMBL" id="KAF2263907.1"/>
    </source>
</evidence>
<evidence type="ECO:0008006" key="3">
    <source>
        <dbReference type="Google" id="ProtNLM"/>
    </source>
</evidence>
<comment type="caution">
    <text evidence="1">The sequence shown here is derived from an EMBL/GenBank/DDBJ whole genome shotgun (WGS) entry which is preliminary data.</text>
</comment>
<reference evidence="2" key="1">
    <citation type="journal article" date="2020" name="Stud. Mycol.">
        <title>101 Dothideomycetes genomes: A test case for predicting lifestyles and emergence of pathogens.</title>
        <authorList>
            <person name="Haridas S."/>
            <person name="Albert R."/>
            <person name="Binder M."/>
            <person name="Bloem J."/>
            <person name="LaButti K."/>
            <person name="Salamov A."/>
            <person name="Andreopoulos B."/>
            <person name="Baker S."/>
            <person name="Barry K."/>
            <person name="Bills G."/>
            <person name="Bluhm B."/>
            <person name="Cannon C."/>
            <person name="Castanera R."/>
            <person name="Culley D."/>
            <person name="Daum C."/>
            <person name="Ezra D."/>
            <person name="Gonzalez J."/>
            <person name="Henrissat B."/>
            <person name="Kuo A."/>
            <person name="Liang C."/>
            <person name="Lipzen A."/>
            <person name="Lutzoni F."/>
            <person name="Magnuson J."/>
            <person name="Mondo S."/>
            <person name="Nolan M."/>
            <person name="Ohm R."/>
            <person name="Pangilinan J."/>
            <person name="Park H.-J."/>
            <person name="Ramirez L."/>
            <person name="Alfaro M."/>
            <person name="Sun H."/>
            <person name="Tritt A."/>
            <person name="Yoshinaga Y."/>
            <person name="Zwiers L.-H."/>
            <person name="Turgeon B."/>
            <person name="Goodwin S."/>
            <person name="Spatafora J."/>
            <person name="Crous P."/>
            <person name="Grigoriev I."/>
        </authorList>
    </citation>
    <scope>NUCLEOTIDE SEQUENCE [LARGE SCALE GENOMIC DNA]</scope>
    <source>
        <strain evidence="2">CBS 304.66</strain>
    </source>
</reference>
<proteinExistence type="predicted"/>
<evidence type="ECO:0000313" key="2">
    <source>
        <dbReference type="Proteomes" id="UP000800093"/>
    </source>
</evidence>
<protein>
    <recommendedName>
        <fullName evidence="3">Fungal N-terminal domain-containing protein</fullName>
    </recommendedName>
</protein>
<keyword evidence="2" id="KW-1185">Reference proteome</keyword>
<organism evidence="1 2">
    <name type="scientific">Lojkania enalia</name>
    <dbReference type="NCBI Taxonomy" id="147567"/>
    <lineage>
        <taxon>Eukaryota</taxon>
        <taxon>Fungi</taxon>
        <taxon>Dikarya</taxon>
        <taxon>Ascomycota</taxon>
        <taxon>Pezizomycotina</taxon>
        <taxon>Dothideomycetes</taxon>
        <taxon>Pleosporomycetidae</taxon>
        <taxon>Pleosporales</taxon>
        <taxon>Pleosporales incertae sedis</taxon>
        <taxon>Lojkania</taxon>
    </lineage>
</organism>
<dbReference type="AlphaFoldDB" id="A0A9P4N2Z4"/>
<name>A0A9P4N2Z4_9PLEO</name>
<sequence length="191" mass="21461">MSGLEVLAVVAAASQFCAHLLKITESLTELHEHIKHGPDRIRSYSKQLESLSCTIEFIQRNQKFHIDIVENLVKAISDKVDTLNRIIHTSFSDVRRRSARKYFRIPKERITERRIKESLAALVDDKINLIICITMATDVTMKDASDQRSIDMDVDMDKASLGKSEALEQPVSCADSQIVPYMGDSESVGAP</sequence>
<dbReference type="EMBL" id="ML986621">
    <property type="protein sequence ID" value="KAF2263907.1"/>
    <property type="molecule type" value="Genomic_DNA"/>
</dbReference>
<gene>
    <name evidence="1" type="ORF">CC78DRAFT_263245</name>
</gene>
<accession>A0A9P4N2Z4</accession>